<organism evidence="1 2">
    <name type="scientific">Cytophaga hutchinsonii (strain ATCC 33406 / DSM 1761 / CIP 103989 / NBRC 15051 / NCIMB 9469 / D465)</name>
    <dbReference type="NCBI Taxonomy" id="269798"/>
    <lineage>
        <taxon>Bacteria</taxon>
        <taxon>Pseudomonadati</taxon>
        <taxon>Bacteroidota</taxon>
        <taxon>Cytophagia</taxon>
        <taxon>Cytophagales</taxon>
        <taxon>Cytophagaceae</taxon>
        <taxon>Cytophaga</taxon>
    </lineage>
</organism>
<proteinExistence type="predicted"/>
<name>A0A6N4SSV0_CYTH3</name>
<evidence type="ECO:0000313" key="2">
    <source>
        <dbReference type="Proteomes" id="UP000001822"/>
    </source>
</evidence>
<dbReference type="AlphaFoldDB" id="A0A6N4SSV0"/>
<dbReference type="InterPro" id="IPR018490">
    <property type="entry name" value="cNMP-bd_dom_sf"/>
</dbReference>
<dbReference type="EMBL" id="CP000383">
    <property type="protein sequence ID" value="ABG59522.1"/>
    <property type="molecule type" value="Genomic_DNA"/>
</dbReference>
<dbReference type="SUPFAM" id="SSF51206">
    <property type="entry name" value="cAMP-binding domain-like"/>
    <property type="match status" value="1"/>
</dbReference>
<protein>
    <submittedName>
        <fullName evidence="1">Cyclic nucleotide binding regulatory protein</fullName>
    </submittedName>
</protein>
<sequence>MYACTLKKQKQLSAMSASIDPLKKLVTSIHPFTDTEWEQFASLWKPFEARRKEQLTIPGQTEKYLYFVTEGVQRVFYFDDENREATLVFTYAPSFGGVLDSMIHETPSKYYYETLTPSAFLRAPFAEIETLSKEIRGIELLLRKGVVQALAGVLERLVEVQSFSSEERFKKLLQRSPHILQLVPHKYLANYLGIDPTNFSKLINKVKI</sequence>
<accession>A0A6N4SSV0</accession>
<dbReference type="Gene3D" id="2.60.120.10">
    <property type="entry name" value="Jelly Rolls"/>
    <property type="match status" value="1"/>
</dbReference>
<dbReference type="KEGG" id="chu:CHU_2259"/>
<gene>
    <name evidence="1" type="ordered locus">CHU_2259</name>
</gene>
<evidence type="ECO:0000313" key="1">
    <source>
        <dbReference type="EMBL" id="ABG59522.1"/>
    </source>
</evidence>
<keyword evidence="2" id="KW-1185">Reference proteome</keyword>
<reference evidence="1 2" key="1">
    <citation type="journal article" date="2007" name="Appl. Environ. Microbiol.">
        <title>Genome sequence of the cellulolytic gliding bacterium Cytophaga hutchinsonii.</title>
        <authorList>
            <person name="Xie G."/>
            <person name="Bruce D.C."/>
            <person name="Challacombe J.F."/>
            <person name="Chertkov O."/>
            <person name="Detter J.C."/>
            <person name="Gilna P."/>
            <person name="Han C.S."/>
            <person name="Lucas S."/>
            <person name="Misra M."/>
            <person name="Myers G.L."/>
            <person name="Richardson P."/>
            <person name="Tapia R."/>
            <person name="Thayer N."/>
            <person name="Thompson L.S."/>
            <person name="Brettin T.S."/>
            <person name="Henrissat B."/>
            <person name="Wilson D.B."/>
            <person name="McBride M.J."/>
        </authorList>
    </citation>
    <scope>NUCLEOTIDE SEQUENCE [LARGE SCALE GENOMIC DNA]</scope>
    <source>
        <strain evidence="2">ATCC 33406 / DSM 1761 / CIP 103989 / NBRC 15051 / NCIMB 9469 / D465</strain>
    </source>
</reference>
<dbReference type="Proteomes" id="UP000001822">
    <property type="component" value="Chromosome"/>
</dbReference>
<dbReference type="InterPro" id="IPR014710">
    <property type="entry name" value="RmlC-like_jellyroll"/>
</dbReference>